<dbReference type="Proteomes" id="UP000250043">
    <property type="component" value="Unassembled WGS sequence"/>
</dbReference>
<keyword evidence="2" id="KW-0677">Repeat</keyword>
<name>A0A8E2J4H4_9APHY</name>
<proteinExistence type="inferred from homology"/>
<evidence type="ECO:0000256" key="5">
    <source>
        <dbReference type="SAM" id="MobiDB-lite"/>
    </source>
</evidence>
<keyword evidence="7" id="KW-1185">Reference proteome</keyword>
<sequence length="404" mass="44296">MPSQPPPPSPTHLLRSHAAPVNAVHFSDDNERLYSGDASGLVVVTSTRTLRALASWKAHVDGILGVQEWNEQILTHGRDNKLHVWERIQDSYPMLGDSAVGLDLPTPKLCYSMDVNALNYCRFSLLPVTDESTSKQSALIALPNLVESSLADIWQLPERQRLHAAIGKAGATSAAVDGRGPNSIEGIIMSMHLFLMPHPHLSERSQLRLMCAYENGSVTMWANTRTDKETSVEGVGWDSLWSAKLHVESVMAMAVSKDNRIALTVSADHLIGQYDIQAAENLELKDTACKPHRTKVPGNGAVAIRDDGKVCAVGGWDGKIRLYSVKTLKPLGTLDYHKKNCQSLAFARSSSLRSGAAGTTSRSAEDSEDEMTDEEKEERCRWLAAGGYDHRVSIWALIDFQSKS</sequence>
<evidence type="ECO:0000313" key="7">
    <source>
        <dbReference type="Proteomes" id="UP000250043"/>
    </source>
</evidence>
<evidence type="ECO:0000313" key="6">
    <source>
        <dbReference type="EMBL" id="OCH94431.1"/>
    </source>
</evidence>
<dbReference type="SUPFAM" id="SSF50978">
    <property type="entry name" value="WD40 repeat-like"/>
    <property type="match status" value="1"/>
</dbReference>
<dbReference type="OrthoDB" id="7668193at2759"/>
<evidence type="ECO:0000256" key="1">
    <source>
        <dbReference type="ARBA" id="ARBA00022574"/>
    </source>
</evidence>
<evidence type="ECO:0000256" key="4">
    <source>
        <dbReference type="ARBA" id="ARBA00040563"/>
    </source>
</evidence>
<dbReference type="SMART" id="SM00320">
    <property type="entry name" value="WD40"/>
    <property type="match status" value="5"/>
</dbReference>
<organism evidence="6 7">
    <name type="scientific">Obba rivulosa</name>
    <dbReference type="NCBI Taxonomy" id="1052685"/>
    <lineage>
        <taxon>Eukaryota</taxon>
        <taxon>Fungi</taxon>
        <taxon>Dikarya</taxon>
        <taxon>Basidiomycota</taxon>
        <taxon>Agaricomycotina</taxon>
        <taxon>Agaricomycetes</taxon>
        <taxon>Polyporales</taxon>
        <taxon>Gelatoporiaceae</taxon>
        <taxon>Obba</taxon>
    </lineage>
</organism>
<dbReference type="Pfam" id="PF00400">
    <property type="entry name" value="WD40"/>
    <property type="match status" value="2"/>
</dbReference>
<dbReference type="InterPro" id="IPR015943">
    <property type="entry name" value="WD40/YVTN_repeat-like_dom_sf"/>
</dbReference>
<dbReference type="Gene3D" id="2.130.10.10">
    <property type="entry name" value="YVTN repeat-like/Quinoprotein amine dehydrogenase"/>
    <property type="match status" value="2"/>
</dbReference>
<keyword evidence="1" id="KW-0853">WD repeat</keyword>
<reference evidence="6 7" key="1">
    <citation type="submission" date="2016-07" db="EMBL/GenBank/DDBJ databases">
        <title>Draft genome of the white-rot fungus Obba rivulosa 3A-2.</title>
        <authorList>
            <consortium name="DOE Joint Genome Institute"/>
            <person name="Miettinen O."/>
            <person name="Riley R."/>
            <person name="Acob R."/>
            <person name="Barry K."/>
            <person name="Cullen D."/>
            <person name="De Vries R."/>
            <person name="Hainaut M."/>
            <person name="Hatakka A."/>
            <person name="Henrissat B."/>
            <person name="Hilden K."/>
            <person name="Kuo R."/>
            <person name="Labutti K."/>
            <person name="Lipzen A."/>
            <person name="Makela M.R."/>
            <person name="Sandor L."/>
            <person name="Spatafora J.W."/>
            <person name="Grigoriev I.V."/>
            <person name="Hibbett D.S."/>
        </authorList>
    </citation>
    <scope>NUCLEOTIDE SEQUENCE [LARGE SCALE GENOMIC DNA]</scope>
    <source>
        <strain evidence="6 7">3A-2</strain>
    </source>
</reference>
<accession>A0A8E2J4H4</accession>
<dbReference type="InterPro" id="IPR001680">
    <property type="entry name" value="WD40_rpt"/>
</dbReference>
<dbReference type="PANTHER" id="PTHR19854">
    <property type="entry name" value="TRANSDUCIN BETA-LIKE 3"/>
    <property type="match status" value="1"/>
</dbReference>
<dbReference type="PANTHER" id="PTHR19854:SF1">
    <property type="entry name" value="GUANINE NUCLEOTIDE-BINDING PROTEIN SUBUNIT BETA-LIKE PROTEIN 1"/>
    <property type="match status" value="1"/>
</dbReference>
<feature type="compositionally biased region" description="Acidic residues" evidence="5">
    <location>
        <begin position="366"/>
        <end position="376"/>
    </location>
</feature>
<protein>
    <recommendedName>
        <fullName evidence="4">ASTRA-associated protein 1</fullName>
    </recommendedName>
</protein>
<evidence type="ECO:0000256" key="2">
    <source>
        <dbReference type="ARBA" id="ARBA00022737"/>
    </source>
</evidence>
<gene>
    <name evidence="6" type="ORF">OBBRIDRAFT_722901</name>
</gene>
<comment type="similarity">
    <text evidence="3">Belongs to the WD repeat ASA1 family.</text>
</comment>
<dbReference type="InterPro" id="IPR036322">
    <property type="entry name" value="WD40_repeat_dom_sf"/>
</dbReference>
<evidence type="ECO:0000256" key="3">
    <source>
        <dbReference type="ARBA" id="ARBA00037931"/>
    </source>
</evidence>
<feature type="region of interest" description="Disordered" evidence="5">
    <location>
        <begin position="355"/>
        <end position="378"/>
    </location>
</feature>
<dbReference type="EMBL" id="KV722344">
    <property type="protein sequence ID" value="OCH94431.1"/>
    <property type="molecule type" value="Genomic_DNA"/>
</dbReference>
<dbReference type="AlphaFoldDB" id="A0A8E2J4H4"/>